<evidence type="ECO:0000256" key="3">
    <source>
        <dbReference type="ARBA" id="ARBA00022692"/>
    </source>
</evidence>
<dbReference type="Pfam" id="PF13839">
    <property type="entry name" value="PC-Esterase"/>
    <property type="match status" value="1"/>
</dbReference>
<comment type="similarity">
    <text evidence="2">Belongs to the PC-esterase family. TBL subfamily.</text>
</comment>
<keyword evidence="6" id="KW-0472">Membrane</keyword>
<dbReference type="GO" id="GO:0016413">
    <property type="term" value="F:O-acetyltransferase activity"/>
    <property type="evidence" value="ECO:0007669"/>
    <property type="project" value="InterPro"/>
</dbReference>
<dbReference type="InterPro" id="IPR026057">
    <property type="entry name" value="TBL_C"/>
</dbReference>
<keyword evidence="3" id="KW-0812">Transmembrane</keyword>
<reference evidence="9 10" key="1">
    <citation type="submission" date="2018-04" db="EMBL/GenBank/DDBJ databases">
        <authorList>
            <person name="Vogel A."/>
        </authorList>
    </citation>
    <scope>NUCLEOTIDE SEQUENCE [LARGE SCALE GENOMIC DNA]</scope>
</reference>
<dbReference type="EMBL" id="OOIL02001452">
    <property type="protein sequence ID" value="VFQ75625.1"/>
    <property type="molecule type" value="Genomic_DNA"/>
</dbReference>
<dbReference type="PANTHER" id="PTHR32285:SF183">
    <property type="entry name" value="CCHC-TYPE DOMAIN-CONTAINING PROTEIN"/>
    <property type="match status" value="1"/>
</dbReference>
<evidence type="ECO:0000259" key="7">
    <source>
        <dbReference type="Pfam" id="PF13839"/>
    </source>
</evidence>
<keyword evidence="4" id="KW-0735">Signal-anchor</keyword>
<dbReference type="OrthoDB" id="630188at2759"/>
<accession>A0A484LGG3</accession>
<dbReference type="GO" id="GO:0005794">
    <property type="term" value="C:Golgi apparatus"/>
    <property type="evidence" value="ECO:0007669"/>
    <property type="project" value="TreeGrafter"/>
</dbReference>
<dbReference type="Proteomes" id="UP000595140">
    <property type="component" value="Unassembled WGS sequence"/>
</dbReference>
<evidence type="ECO:0000256" key="2">
    <source>
        <dbReference type="ARBA" id="ARBA00007727"/>
    </source>
</evidence>
<keyword evidence="10" id="KW-1185">Reference proteome</keyword>
<comment type="subcellular location">
    <subcellularLocation>
        <location evidence="1">Membrane</location>
        <topology evidence="1">Single-pass membrane protein</topology>
    </subcellularLocation>
</comment>
<dbReference type="GO" id="GO:0016020">
    <property type="term" value="C:membrane"/>
    <property type="evidence" value="ECO:0007669"/>
    <property type="project" value="UniProtKB-SubCell"/>
</dbReference>
<dbReference type="AlphaFoldDB" id="A0A484LGG3"/>
<evidence type="ECO:0000256" key="5">
    <source>
        <dbReference type="ARBA" id="ARBA00022989"/>
    </source>
</evidence>
<dbReference type="PANTHER" id="PTHR32285">
    <property type="entry name" value="PROTEIN TRICHOME BIREFRINGENCE-LIKE 9-RELATED"/>
    <property type="match status" value="1"/>
</dbReference>
<name>A0A484LGG3_9ASTE</name>
<organism evidence="9 10">
    <name type="scientific">Cuscuta campestris</name>
    <dbReference type="NCBI Taxonomy" id="132261"/>
    <lineage>
        <taxon>Eukaryota</taxon>
        <taxon>Viridiplantae</taxon>
        <taxon>Streptophyta</taxon>
        <taxon>Embryophyta</taxon>
        <taxon>Tracheophyta</taxon>
        <taxon>Spermatophyta</taxon>
        <taxon>Magnoliopsida</taxon>
        <taxon>eudicotyledons</taxon>
        <taxon>Gunneridae</taxon>
        <taxon>Pentapetalae</taxon>
        <taxon>asterids</taxon>
        <taxon>lamiids</taxon>
        <taxon>Solanales</taxon>
        <taxon>Convolvulaceae</taxon>
        <taxon>Cuscuteae</taxon>
        <taxon>Cuscuta</taxon>
        <taxon>Cuscuta subgen. Grammica</taxon>
        <taxon>Cuscuta sect. Cleistogrammica</taxon>
    </lineage>
</organism>
<proteinExistence type="inferred from homology"/>
<gene>
    <name evidence="9" type="ORF">CCAM_LOCUS17401</name>
</gene>
<dbReference type="InterPro" id="IPR025846">
    <property type="entry name" value="TBL_N"/>
</dbReference>
<feature type="domain" description="Trichome birefringence-like N-terminal" evidence="8">
    <location>
        <begin position="69"/>
        <end position="121"/>
    </location>
</feature>
<sequence>MKTMMNSKAFSFGFFLKFAACFVLLALAYRSFLSTFARFSAAPVPATATADHTSPPSLPVDLLRSKTVKCDLFKGDWVEDDEGPFYTNETCDSIQTHQNCMKNGRPDTDYMHWRWEPSGCELPRFNPAKFLNLMRNKSMAFIGDSIMRNHVQSLLCILSLEEKAKEVYHDDQYKSRRWHFPANNFTLSVVWSPYLTKATISEDDEGVSTDIVRLHLDKLDNVWTQQFKNFDYAVIAGGKWYTKPAIYYEKGEIVGCHSCGVKNNITNIGFYYAYRKALRSALRYILSSSSNQQKVKVLFRTTTPDHFENGEWDTGGYCNRTVPFRGGEVEMGSMDGVMHRIEVEEFEWALGMGSKNVGVGGMELFDTTYLSLLRPDGHPGIYRHPHPLAIQNDCLHWCLPGPIDSWNDLMMEMLFPQSKTKNEPRL</sequence>
<evidence type="ECO:0000313" key="10">
    <source>
        <dbReference type="Proteomes" id="UP000595140"/>
    </source>
</evidence>
<feature type="domain" description="Trichome birefringence-like C-terminal" evidence="7">
    <location>
        <begin position="122"/>
        <end position="413"/>
    </location>
</feature>
<dbReference type="InterPro" id="IPR029962">
    <property type="entry name" value="TBL"/>
</dbReference>
<evidence type="ECO:0000259" key="8">
    <source>
        <dbReference type="Pfam" id="PF14416"/>
    </source>
</evidence>
<evidence type="ECO:0000256" key="6">
    <source>
        <dbReference type="ARBA" id="ARBA00023136"/>
    </source>
</evidence>
<protein>
    <submittedName>
        <fullName evidence="9">Uncharacterized protein</fullName>
    </submittedName>
</protein>
<evidence type="ECO:0000313" key="9">
    <source>
        <dbReference type="EMBL" id="VFQ75625.1"/>
    </source>
</evidence>
<dbReference type="Pfam" id="PF14416">
    <property type="entry name" value="PMR5N"/>
    <property type="match status" value="1"/>
</dbReference>
<evidence type="ECO:0000256" key="1">
    <source>
        <dbReference type="ARBA" id="ARBA00004167"/>
    </source>
</evidence>
<evidence type="ECO:0000256" key="4">
    <source>
        <dbReference type="ARBA" id="ARBA00022968"/>
    </source>
</evidence>
<keyword evidence="5" id="KW-1133">Transmembrane helix</keyword>